<feature type="domain" description="Amidohydrolase 3" evidence="2">
    <location>
        <begin position="77"/>
        <end position="572"/>
    </location>
</feature>
<dbReference type="RefSeq" id="WP_150351244.1">
    <property type="nucleotide sequence ID" value="NZ_CP044081.1"/>
</dbReference>
<sequence>MKKYGRLAAAMALLAGSLPGIALAAESDPADVVLRNGAIYTLDAANPRAEALAIRDGKLVAVGAETDVEEWTGPNTEVLDLAGRMVLPGINDVHSHPIDGAADLLFTCQLPEGAALNGILAKVADCAAGLKDGQWIVAAPWDSSLLPKLNTAAALQALNAASAGHPALLRDDTFHNRWANSLALEKADIKAGDAAPAGSSYGQENGHLTGVLIEFPAFGPVEAQLPARTREDWLAIAGKAQSVLNGFGITAVQDAATMRSHLSAWHGLDEAQQGLHLRVVASVPWQKGFDDNEPGGEALLAEGAKVRSETLRPDFVKFFLDGVPPAHTGALLEPYEPAPGLEAHFKGKPKYTLDELASVVTALDKRGVSIKFHAAGDAAVRLALDAVAAARAANGPDGPRHHVAHMTFVADSDIPRLKALNVVADMSPMLWFPTPLTPVMEKAVGEERMRKSLPIRSLVASGALVAAGSDWPAGQPTADPWIGIEGMVTRRNPLGVVPGELGPQEKIGLDEALRIYTLNGAEAMGISDETGSLEAGKSADFIVIDQNLFEVPVERIHKTRVLNTWFRGEPVFESVKLDRR</sequence>
<organism evidence="3 4">
    <name type="scientific">Paracoccus yeei</name>
    <dbReference type="NCBI Taxonomy" id="147645"/>
    <lineage>
        <taxon>Bacteria</taxon>
        <taxon>Pseudomonadati</taxon>
        <taxon>Pseudomonadota</taxon>
        <taxon>Alphaproteobacteria</taxon>
        <taxon>Rhodobacterales</taxon>
        <taxon>Paracoccaceae</taxon>
        <taxon>Paracoccus</taxon>
    </lineage>
</organism>
<dbReference type="Pfam" id="PF07969">
    <property type="entry name" value="Amidohydro_3"/>
    <property type="match status" value="1"/>
</dbReference>
<proteinExistence type="predicted"/>
<dbReference type="InterPro" id="IPR013108">
    <property type="entry name" value="Amidohydro_3"/>
</dbReference>
<evidence type="ECO:0000259" key="2">
    <source>
        <dbReference type="Pfam" id="PF07969"/>
    </source>
</evidence>
<reference evidence="3 4" key="1">
    <citation type="submission" date="2019-09" db="EMBL/GenBank/DDBJ databases">
        <title>FDA dAtabase for Regulatory Grade micrObial Sequences (FDA-ARGOS): Supporting development and validation of Infectious Disease Dx tests.</title>
        <authorList>
            <person name="Sciortino C."/>
            <person name="Tallon L."/>
            <person name="Sadzewicz L."/>
            <person name="Vavikolanu K."/>
            <person name="Mehta A."/>
            <person name="Aluvathingal J."/>
            <person name="Nadendla S."/>
            <person name="Nandy P."/>
            <person name="Geyer C."/>
            <person name="Yan Y."/>
            <person name="Sichtig H."/>
        </authorList>
    </citation>
    <scope>NUCLEOTIDE SEQUENCE [LARGE SCALE GENOMIC DNA]</scope>
    <source>
        <strain evidence="3 4">FDAARGOS_643</strain>
    </source>
</reference>
<dbReference type="InterPro" id="IPR032466">
    <property type="entry name" value="Metal_Hydrolase"/>
</dbReference>
<name>A0A5P2QVF6_9RHOB</name>
<dbReference type="GO" id="GO:0016810">
    <property type="term" value="F:hydrolase activity, acting on carbon-nitrogen (but not peptide) bonds"/>
    <property type="evidence" value="ECO:0007669"/>
    <property type="project" value="InterPro"/>
</dbReference>
<evidence type="ECO:0000313" key="3">
    <source>
        <dbReference type="EMBL" id="QEU09493.1"/>
    </source>
</evidence>
<feature type="chain" id="PRO_5025024311" evidence="1">
    <location>
        <begin position="25"/>
        <end position="580"/>
    </location>
</feature>
<accession>A0A5P2QVF6</accession>
<protein>
    <submittedName>
        <fullName evidence="3">Amidohydrolase</fullName>
    </submittedName>
</protein>
<dbReference type="InterPro" id="IPR033932">
    <property type="entry name" value="YtcJ-like"/>
</dbReference>
<dbReference type="Gene3D" id="2.30.40.10">
    <property type="entry name" value="Urease, subunit C, domain 1"/>
    <property type="match status" value="1"/>
</dbReference>
<evidence type="ECO:0000256" key="1">
    <source>
        <dbReference type="SAM" id="SignalP"/>
    </source>
</evidence>
<keyword evidence="3" id="KW-0378">Hydrolase</keyword>
<dbReference type="AlphaFoldDB" id="A0A5P2QVF6"/>
<gene>
    <name evidence="3" type="ORF">FOB51_16610</name>
</gene>
<dbReference type="SUPFAM" id="SSF51556">
    <property type="entry name" value="Metallo-dependent hydrolases"/>
    <property type="match status" value="1"/>
</dbReference>
<dbReference type="Gene3D" id="3.20.20.140">
    <property type="entry name" value="Metal-dependent hydrolases"/>
    <property type="match status" value="1"/>
</dbReference>
<dbReference type="PANTHER" id="PTHR22642">
    <property type="entry name" value="IMIDAZOLONEPROPIONASE"/>
    <property type="match status" value="1"/>
</dbReference>
<keyword evidence="1" id="KW-0732">Signal</keyword>
<dbReference type="SUPFAM" id="SSF51338">
    <property type="entry name" value="Composite domain of metallo-dependent hydrolases"/>
    <property type="match status" value="1"/>
</dbReference>
<dbReference type="Gene3D" id="3.10.310.70">
    <property type="match status" value="1"/>
</dbReference>
<dbReference type="InterPro" id="IPR011059">
    <property type="entry name" value="Metal-dep_hydrolase_composite"/>
</dbReference>
<dbReference type="PANTHER" id="PTHR22642:SF2">
    <property type="entry name" value="PROTEIN LONG AFTER FAR-RED 3"/>
    <property type="match status" value="1"/>
</dbReference>
<dbReference type="Proteomes" id="UP000324507">
    <property type="component" value="Chromosome"/>
</dbReference>
<feature type="signal peptide" evidence="1">
    <location>
        <begin position="1"/>
        <end position="24"/>
    </location>
</feature>
<evidence type="ECO:0000313" key="4">
    <source>
        <dbReference type="Proteomes" id="UP000324507"/>
    </source>
</evidence>
<dbReference type="EMBL" id="CP044081">
    <property type="protein sequence ID" value="QEU09493.1"/>
    <property type="molecule type" value="Genomic_DNA"/>
</dbReference>
<dbReference type="CDD" id="cd01300">
    <property type="entry name" value="YtcJ_like"/>
    <property type="match status" value="1"/>
</dbReference>